<dbReference type="PANTHER" id="PTHR15272:SF0">
    <property type="entry name" value="CHROMATIN ASSEMBLY FACTOR 1 SUBUNIT A"/>
    <property type="match status" value="1"/>
</dbReference>
<evidence type="ECO:0000313" key="7">
    <source>
        <dbReference type="EMBL" id="GHP07846.1"/>
    </source>
</evidence>
<feature type="region of interest" description="Disordered" evidence="5">
    <location>
        <begin position="407"/>
        <end position="546"/>
    </location>
</feature>
<feature type="compositionally biased region" description="Low complexity" evidence="5">
    <location>
        <begin position="1071"/>
        <end position="1099"/>
    </location>
</feature>
<keyword evidence="3" id="KW-0234">DNA repair</keyword>
<feature type="compositionally biased region" description="Basic residues" evidence="5">
    <location>
        <begin position="715"/>
        <end position="726"/>
    </location>
</feature>
<reference evidence="7" key="1">
    <citation type="submission" date="2020-10" db="EMBL/GenBank/DDBJ databases">
        <title>Unveiling of a novel bifunctional photoreceptor, Dualchrome1, isolated from a cosmopolitan green alga.</title>
        <authorList>
            <person name="Suzuki S."/>
            <person name="Kawachi M."/>
        </authorList>
    </citation>
    <scope>NUCLEOTIDE SEQUENCE</scope>
    <source>
        <strain evidence="7">NIES 2893</strain>
    </source>
</reference>
<dbReference type="Proteomes" id="UP000660262">
    <property type="component" value="Unassembled WGS sequence"/>
</dbReference>
<sequence length="1107" mass="116745">MSSHTQARASGGASGGASGAGGATGASGGGKQVSLLTLMSSSVKSSSLSGKKKNSLGVGGDGVSLKQSAPLSSKDSKGSEPMLITLDGEEPEEEPAPPSATTPAPMFEQKSKGSDEARVAPLTDDVEMRKERKRPAESQEPVNDIGMRDDVDHTTPCAKAPRLSAEQLEAIPMTTTPAPEPAPAQKTAQPTSSTPPAQPQASAAALAKVRTEKERTALLELLSTDVEDVTNKFADACIEREAQLADTPPKLSLPLKDGEVGALIEGMRQPLSRLVTMLLGASMRGSGATPENSPSDQTIRNVILRLAKRENKGAMDGPELDQVDRLENNEPRFMWRWELHTLTTLPPKVRPPAKEARETWTRANKRLGALENLRRAVIAAAPPAGVERGDDTLLAESRQAEIRTAQTKLMKAEAARPAGRSRKQQAAIDESAAAAAAEPTTPAAKNADGNGEAAPPPSKVKPTSAEKAKRDAEKEATRAAKAAEKEAEKKAKAAEKEAERAANAAKKEAEKATKAAEKAAEKAAREAAKEEEERKKKEAEAKAKEKAKASAMSFFNKLGVTRESVDAPKAASAAPASVDDRLFFSEPPQEGHPLHAAVQQALTRESKTAAIDAWLAGAASEMQLHNPIVAMKSSAQRATRYWADRRGVPNQPRRRSLGGCDNGSSPAKAVQMDVDDVMVLDAPPRRQVRARRYRSKLLQFHKDEQVRPAYFGSHRPSKVVKGRRPKARDPDVDYDYESWDDWEEPDEDAESLKSEDDKDDKDDEEGDEADGQFVVPDGYLSAEEARSEDGGGDAEAAAATAESGAVAGMDEAKLSLILCGRCVSAEVPPSAAAHALRRRVDASVRAAARKQSSVLLIAPGCGLKAPVGANAPQRGAGKLLMAFPGIPACEAFRPSADEDPLVRRQAELEARAAKAEAKAARIAARKAAKAAAAAEAATAAVAAADDVAGQSPPPPPPPPPSTAEEEGDGSPSAKAAKEAARAAKAAEKQERDAAKAAEKAAKDEARAAKAKEKQERDAAKAAEKAAKETVKAAKEEEERKKKEAEAAKVERQKANAMKAFFKLGVKRESLDNNNNDDNNDNNGDNSSGAGVEAGAAGAADDPIALDE</sequence>
<dbReference type="EMBL" id="BNJQ01000018">
    <property type="protein sequence ID" value="GHP07846.1"/>
    <property type="molecule type" value="Genomic_DNA"/>
</dbReference>
<feature type="compositionally biased region" description="Basic and acidic residues" evidence="5">
    <location>
        <begin position="464"/>
        <end position="546"/>
    </location>
</feature>
<keyword evidence="8" id="KW-1185">Reference proteome</keyword>
<feature type="compositionally biased region" description="Acidic residues" evidence="5">
    <location>
        <begin position="757"/>
        <end position="770"/>
    </location>
</feature>
<feature type="compositionally biased region" description="Basic and acidic residues" evidence="5">
    <location>
        <begin position="975"/>
        <end position="1053"/>
    </location>
</feature>
<evidence type="ECO:0000256" key="5">
    <source>
        <dbReference type="SAM" id="MobiDB-lite"/>
    </source>
</evidence>
<evidence type="ECO:0000259" key="6">
    <source>
        <dbReference type="Pfam" id="PF12253"/>
    </source>
</evidence>
<comment type="caution">
    <text evidence="7">The sequence shown here is derived from an EMBL/GenBank/DDBJ whole genome shotgun (WGS) entry which is preliminary data.</text>
</comment>
<gene>
    <name evidence="7" type="ORF">PPROV_000658800</name>
</gene>
<dbReference type="AlphaFoldDB" id="A0A830HKD9"/>
<feature type="compositionally biased region" description="Basic and acidic residues" evidence="5">
    <location>
        <begin position="126"/>
        <end position="137"/>
    </location>
</feature>
<organism evidence="7 8">
    <name type="scientific">Pycnococcus provasolii</name>
    <dbReference type="NCBI Taxonomy" id="41880"/>
    <lineage>
        <taxon>Eukaryota</taxon>
        <taxon>Viridiplantae</taxon>
        <taxon>Chlorophyta</taxon>
        <taxon>Pseudoscourfieldiophyceae</taxon>
        <taxon>Pseudoscourfieldiales</taxon>
        <taxon>Pycnococcaceae</taxon>
        <taxon>Pycnococcus</taxon>
    </lineage>
</organism>
<feature type="region of interest" description="Disordered" evidence="5">
    <location>
        <begin position="943"/>
        <end position="1053"/>
    </location>
</feature>
<evidence type="ECO:0000256" key="1">
    <source>
        <dbReference type="ARBA" id="ARBA00004123"/>
    </source>
</evidence>
<feature type="compositionally biased region" description="Basic and acidic residues" evidence="5">
    <location>
        <begin position="109"/>
        <end position="118"/>
    </location>
</feature>
<proteinExistence type="predicted"/>
<dbReference type="PANTHER" id="PTHR15272">
    <property type="entry name" value="CHROMATIN ASSEMBLY FACTOR 1 SUBUNIT A CAF-1 SUBUNIT A"/>
    <property type="match status" value="1"/>
</dbReference>
<feature type="compositionally biased region" description="Low complexity" evidence="5">
    <location>
        <begin position="426"/>
        <end position="447"/>
    </location>
</feature>
<keyword evidence="2" id="KW-0227">DNA damage</keyword>
<feature type="region of interest" description="Disordered" evidence="5">
    <location>
        <begin position="1066"/>
        <end position="1107"/>
    </location>
</feature>
<feature type="compositionally biased region" description="Acidic residues" evidence="5">
    <location>
        <begin position="732"/>
        <end position="749"/>
    </location>
</feature>
<feature type="compositionally biased region" description="Gly residues" evidence="5">
    <location>
        <begin position="12"/>
        <end position="31"/>
    </location>
</feature>
<comment type="subcellular location">
    <subcellularLocation>
        <location evidence="1">Nucleus</location>
    </subcellularLocation>
</comment>
<dbReference type="GO" id="GO:0005634">
    <property type="term" value="C:nucleus"/>
    <property type="evidence" value="ECO:0007669"/>
    <property type="project" value="UniProtKB-SubCell"/>
</dbReference>
<dbReference type="InterPro" id="IPR022043">
    <property type="entry name" value="CAF1A_DD"/>
</dbReference>
<feature type="region of interest" description="Disordered" evidence="5">
    <location>
        <begin position="641"/>
        <end position="669"/>
    </location>
</feature>
<accession>A0A830HKD9</accession>
<feature type="compositionally biased region" description="Low complexity" evidence="5">
    <location>
        <begin position="170"/>
        <end position="205"/>
    </location>
</feature>
<feature type="region of interest" description="Disordered" evidence="5">
    <location>
        <begin position="708"/>
        <end position="779"/>
    </location>
</feature>
<dbReference type="GO" id="GO:0006334">
    <property type="term" value="P:nucleosome assembly"/>
    <property type="evidence" value="ECO:0007669"/>
    <property type="project" value="TreeGrafter"/>
</dbReference>
<name>A0A830HKD9_9CHLO</name>
<protein>
    <recommendedName>
        <fullName evidence="6">Chromatin assembly factor 1 subunit A dimerization domain-containing protein</fullName>
    </recommendedName>
</protein>
<evidence type="ECO:0000256" key="2">
    <source>
        <dbReference type="ARBA" id="ARBA00022763"/>
    </source>
</evidence>
<feature type="compositionally biased region" description="Low complexity" evidence="5">
    <location>
        <begin position="33"/>
        <end position="49"/>
    </location>
</feature>
<feature type="compositionally biased region" description="Pro residues" evidence="5">
    <location>
        <begin position="951"/>
        <end position="961"/>
    </location>
</feature>
<feature type="region of interest" description="Disordered" evidence="5">
    <location>
        <begin position="1"/>
        <end position="210"/>
    </location>
</feature>
<evidence type="ECO:0000256" key="3">
    <source>
        <dbReference type="ARBA" id="ARBA00023204"/>
    </source>
</evidence>
<evidence type="ECO:0000313" key="8">
    <source>
        <dbReference type="Proteomes" id="UP000660262"/>
    </source>
</evidence>
<evidence type="ECO:0000256" key="4">
    <source>
        <dbReference type="ARBA" id="ARBA00023242"/>
    </source>
</evidence>
<keyword evidence="4" id="KW-0539">Nucleus</keyword>
<dbReference type="Pfam" id="PF12253">
    <property type="entry name" value="CAF1A_dimeriz"/>
    <property type="match status" value="1"/>
</dbReference>
<feature type="domain" description="Chromatin assembly factor 1 subunit A dimerization" evidence="6">
    <location>
        <begin position="696"/>
        <end position="768"/>
    </location>
</feature>
<dbReference type="GO" id="GO:0033186">
    <property type="term" value="C:CAF-1 complex"/>
    <property type="evidence" value="ECO:0007669"/>
    <property type="project" value="TreeGrafter"/>
</dbReference>
<dbReference type="GO" id="GO:0006281">
    <property type="term" value="P:DNA repair"/>
    <property type="evidence" value="ECO:0007669"/>
    <property type="project" value="UniProtKB-KW"/>
</dbReference>